<dbReference type="EMBL" id="CP002546">
    <property type="protein sequence ID" value="ADY58841.1"/>
    <property type="molecule type" value="Genomic_DNA"/>
</dbReference>
<evidence type="ECO:0000259" key="8">
    <source>
        <dbReference type="PROSITE" id="PS50011"/>
    </source>
</evidence>
<dbReference type="eggNOG" id="COG0515">
    <property type="taxonomic scope" value="Bacteria"/>
</dbReference>
<dbReference type="Gene3D" id="1.10.510.10">
    <property type="entry name" value="Transferase(Phosphotransferase) domain 1"/>
    <property type="match status" value="1"/>
</dbReference>
<dbReference type="PROSITE" id="PS00107">
    <property type="entry name" value="PROTEIN_KINASE_ATP"/>
    <property type="match status" value="1"/>
</dbReference>
<dbReference type="InterPro" id="IPR017441">
    <property type="entry name" value="Protein_kinase_ATP_BS"/>
</dbReference>
<evidence type="ECO:0000256" key="3">
    <source>
        <dbReference type="ARBA" id="ARBA00022679"/>
    </source>
</evidence>
<proteinExistence type="inferred from homology"/>
<dbReference type="SUPFAM" id="SSF52540">
    <property type="entry name" value="P-loop containing nucleoside triphosphate hydrolases"/>
    <property type="match status" value="1"/>
</dbReference>
<keyword evidence="6 7" id="KW-0067">ATP-binding</keyword>
<evidence type="ECO:0000256" key="1">
    <source>
        <dbReference type="ARBA" id="ARBA00010886"/>
    </source>
</evidence>
<evidence type="ECO:0000256" key="4">
    <source>
        <dbReference type="ARBA" id="ARBA00022741"/>
    </source>
</evidence>
<dbReference type="EC" id="2.7.11.1" evidence="2"/>
<dbReference type="HOGENOM" id="CLU_006404_0_0_0"/>
<dbReference type="InterPro" id="IPR011009">
    <property type="entry name" value="Kinase-like_dom_sf"/>
</dbReference>
<evidence type="ECO:0000256" key="6">
    <source>
        <dbReference type="ARBA" id="ARBA00022840"/>
    </source>
</evidence>
<dbReference type="InterPro" id="IPR008271">
    <property type="entry name" value="Ser/Thr_kinase_AS"/>
</dbReference>
<keyword evidence="5 9" id="KW-0418">Kinase</keyword>
<dbReference type="PANTHER" id="PTHR43671:SF13">
    <property type="entry name" value="SERINE_THREONINE-PROTEIN KINASE NEK2"/>
    <property type="match status" value="1"/>
</dbReference>
<evidence type="ECO:0000256" key="2">
    <source>
        <dbReference type="ARBA" id="ARBA00012513"/>
    </source>
</evidence>
<evidence type="ECO:0000313" key="9">
    <source>
        <dbReference type="EMBL" id="ADY58841.1"/>
    </source>
</evidence>
<keyword evidence="3 9" id="KW-0808">Transferase</keyword>
<feature type="domain" description="Protein kinase" evidence="8">
    <location>
        <begin position="127"/>
        <end position="392"/>
    </location>
</feature>
<dbReference type="InterPro" id="IPR050660">
    <property type="entry name" value="NEK_Ser/Thr_kinase"/>
</dbReference>
<dbReference type="PANTHER" id="PTHR43671">
    <property type="entry name" value="SERINE/THREONINE-PROTEIN KINASE NEK"/>
    <property type="match status" value="1"/>
</dbReference>
<evidence type="ECO:0000256" key="5">
    <source>
        <dbReference type="ARBA" id="ARBA00022777"/>
    </source>
</evidence>
<dbReference type="InterPro" id="IPR000719">
    <property type="entry name" value="Prot_kinase_dom"/>
</dbReference>
<evidence type="ECO:0000313" key="10">
    <source>
        <dbReference type="Proteomes" id="UP000006860"/>
    </source>
</evidence>
<dbReference type="OrthoDB" id="5476445at2"/>
<sequence length="1335" mass="149927">MSQANAPLSSFEIAERVDALCDRFEQAWDADNRPRMEEFLDGLDEKLQQAALWELIALELDLRRDCGETPGKSEYEQRFPQWKTIVSDVFVELETLLSLSKETFTADSNVEPAARQTLIEFSGTDRYELLEKLGQGGFGRVYKVFDHTYREHCALKLLLVPEAGSLYRFKREFRTLAGLHHRNLISLRELICEQGQWFFTMELVEGLPLTRYLRNRPEEHGSQAWFDQLANIFLQMVEGVAALHAAGFVHRDLKPANVLVNAEGRVIILDLGLVSGVKGDQPDWQQSREDGVAGTVAYMSPEQLAEQVIPACDCYAIGVMLFECLVGRLPFSGSVWQIVQDKQREAAPSPGEIAPELPDHWITLCDRLLEREADRRLTLHEVKAALQNRPASKESPSTQVDPETLLVGRDEQLAWLKDEFTQMTQTGPRQALVHGASGIGKTALTQRFLRDVSQQGEVVILSSRCYERESVPFKALDGIMDALSRYLNKCSPEEIARLLPRHVAELARLFPTLQRIDTIARETQRLPAVSDQQELRRRAIEALRQMLATLGDRCQLILAFDDLQWGDVDSIRLLRTILDTADPPRLLLLGTYRSEERDRSPCLQTLLAGEGGKTPLSERELTELTPDDCAQLARELFGKEGLDEQSAARLARESHGSPFFLQELIAYASADDTGPTSLDAAILNRVHRLPEDQQRLLQMIAINGQPIATRDALEAAEVGFSDLEQLRGGHLVRTSGLSRSDFVEPYHDRIRESVAASLSEDQSKRAYRRLAETLETREQTEPHILASHWRAVGNLPRAAGYFEQAAAEAMRKLAFNQAARLFQQQAECLAEPTREQQQTIAANIAQAYASDGQGIQAAEYFQQAAEYTDEPEQAFEYRRLAMARLFQVGSLDEAFVLLRELLTDVNVGYPESMSEVVRGIVGERALQSPGIRQLMSFRGRGTDRATLAKRIRTCWAAAQTLSILDPVRGYYFQMVGERTAARAPDLDEAVQLRAYGACLKAASGKRRDIAAAQKTFADIRANAALNSSVYLETFVSMCEGVTDYLLSNFPQSIARCRQAMLDFQSECPGAWWEADLSRTFAIFSSNFSGDINNLRELTAVDEFTLQKRKTTFYTIMVRADAEIVLQIAADDLSAATQRTEQLASLLNFDEFNNLHFNYYLRRFWELRYAQAGRECWELSREIESGYKASLLSAHHWARASYHMNRGLAGVLALLETPGTVGIGNTVEISNDVQRQIVRLRREQKPFCDVQAELLTAGLATLADPRKAIAPLHKALEHSKAAELQLFEAVCLDRLHRLKAVPAGIDAETVCGTYISTHGLTNPDRFFDVFAPGKWA</sequence>
<dbReference type="Proteomes" id="UP000006860">
    <property type="component" value="Chromosome"/>
</dbReference>
<dbReference type="RefSeq" id="WP_013627574.1">
    <property type="nucleotide sequence ID" value="NC_015174.1"/>
</dbReference>
<gene>
    <name evidence="9" type="ordered locus">Plabr_1228</name>
</gene>
<dbReference type="InterPro" id="IPR041664">
    <property type="entry name" value="AAA_16"/>
</dbReference>
<dbReference type="SUPFAM" id="SSF56112">
    <property type="entry name" value="Protein kinase-like (PK-like)"/>
    <property type="match status" value="1"/>
</dbReference>
<keyword evidence="10" id="KW-1185">Reference proteome</keyword>
<dbReference type="GO" id="GO:0005524">
    <property type="term" value="F:ATP binding"/>
    <property type="evidence" value="ECO:0007669"/>
    <property type="project" value="UniProtKB-UniRule"/>
</dbReference>
<dbReference type="PROSITE" id="PS00108">
    <property type="entry name" value="PROTEIN_KINASE_ST"/>
    <property type="match status" value="1"/>
</dbReference>
<keyword evidence="9" id="KW-0723">Serine/threonine-protein kinase</keyword>
<dbReference type="Gene3D" id="3.40.50.300">
    <property type="entry name" value="P-loop containing nucleotide triphosphate hydrolases"/>
    <property type="match status" value="1"/>
</dbReference>
<dbReference type="Pfam" id="PF13191">
    <property type="entry name" value="AAA_16"/>
    <property type="match status" value="1"/>
</dbReference>
<name>F0SMM2_RUBBR</name>
<dbReference type="InterPro" id="IPR027417">
    <property type="entry name" value="P-loop_NTPase"/>
</dbReference>
<protein>
    <recommendedName>
        <fullName evidence="2">non-specific serine/threonine protein kinase</fullName>
        <ecNumber evidence="2">2.7.11.1</ecNumber>
    </recommendedName>
</protein>
<dbReference type="GO" id="GO:0004674">
    <property type="term" value="F:protein serine/threonine kinase activity"/>
    <property type="evidence" value="ECO:0007669"/>
    <property type="project" value="UniProtKB-KW"/>
</dbReference>
<reference evidence="10" key="1">
    <citation type="submission" date="2011-02" db="EMBL/GenBank/DDBJ databases">
        <title>The complete genome of Planctomyces brasiliensis DSM 5305.</title>
        <authorList>
            <person name="Lucas S."/>
            <person name="Copeland A."/>
            <person name="Lapidus A."/>
            <person name="Bruce D."/>
            <person name="Goodwin L."/>
            <person name="Pitluck S."/>
            <person name="Kyrpides N."/>
            <person name="Mavromatis K."/>
            <person name="Pagani I."/>
            <person name="Ivanova N."/>
            <person name="Ovchinnikova G."/>
            <person name="Lu M."/>
            <person name="Detter J.C."/>
            <person name="Han C."/>
            <person name="Land M."/>
            <person name="Hauser L."/>
            <person name="Markowitz V."/>
            <person name="Cheng J.-F."/>
            <person name="Hugenholtz P."/>
            <person name="Woyke T."/>
            <person name="Wu D."/>
            <person name="Tindall B."/>
            <person name="Pomrenke H.G."/>
            <person name="Brambilla E."/>
            <person name="Klenk H.-P."/>
            <person name="Eisen J.A."/>
        </authorList>
    </citation>
    <scope>NUCLEOTIDE SEQUENCE [LARGE SCALE GENOMIC DNA]</scope>
    <source>
        <strain evidence="10">ATCC 49424 / DSM 5305 / JCM 21570 / NBRC 103401 / IFAM 1448</strain>
    </source>
</reference>
<dbReference type="KEGG" id="pbs:Plabr_1228"/>
<organism evidence="9 10">
    <name type="scientific">Rubinisphaera brasiliensis (strain ATCC 49424 / DSM 5305 / JCM 21570 / IAM 15109 / NBRC 103401 / IFAM 1448)</name>
    <name type="common">Planctomyces brasiliensis</name>
    <dbReference type="NCBI Taxonomy" id="756272"/>
    <lineage>
        <taxon>Bacteria</taxon>
        <taxon>Pseudomonadati</taxon>
        <taxon>Planctomycetota</taxon>
        <taxon>Planctomycetia</taxon>
        <taxon>Planctomycetales</taxon>
        <taxon>Planctomycetaceae</taxon>
        <taxon>Rubinisphaera</taxon>
    </lineage>
</organism>
<dbReference type="Pfam" id="PF00069">
    <property type="entry name" value="Pkinase"/>
    <property type="match status" value="1"/>
</dbReference>
<comment type="similarity">
    <text evidence="1">Belongs to the protein kinase superfamily. NEK Ser/Thr protein kinase family. NIMA subfamily.</text>
</comment>
<dbReference type="STRING" id="756272.Plabr_1228"/>
<dbReference type="eggNOG" id="COG3899">
    <property type="taxonomic scope" value="Bacteria"/>
</dbReference>
<dbReference type="CDD" id="cd14014">
    <property type="entry name" value="STKc_PknB_like"/>
    <property type="match status" value="1"/>
</dbReference>
<keyword evidence="4 7" id="KW-0547">Nucleotide-binding</keyword>
<evidence type="ECO:0000256" key="7">
    <source>
        <dbReference type="PROSITE-ProRule" id="PRU10141"/>
    </source>
</evidence>
<dbReference type="SMART" id="SM00220">
    <property type="entry name" value="S_TKc"/>
    <property type="match status" value="1"/>
</dbReference>
<accession>F0SMM2</accession>
<dbReference type="PROSITE" id="PS50011">
    <property type="entry name" value="PROTEIN_KINASE_DOM"/>
    <property type="match status" value="1"/>
</dbReference>
<feature type="binding site" evidence="7">
    <location>
        <position position="156"/>
    </location>
    <ligand>
        <name>ATP</name>
        <dbReference type="ChEBI" id="CHEBI:30616"/>
    </ligand>
</feature>